<reference evidence="1 2" key="1">
    <citation type="journal article" date="2023" name="Sci. Data">
        <title>Genome assembly of the Korean intertidal mud-creeper Batillaria attramentaria.</title>
        <authorList>
            <person name="Patra A.K."/>
            <person name="Ho P.T."/>
            <person name="Jun S."/>
            <person name="Lee S.J."/>
            <person name="Kim Y."/>
            <person name="Won Y.J."/>
        </authorList>
    </citation>
    <scope>NUCLEOTIDE SEQUENCE [LARGE SCALE GENOMIC DNA]</scope>
    <source>
        <strain evidence="1">Wonlab-2016</strain>
    </source>
</reference>
<dbReference type="AlphaFoldDB" id="A0ABD0LFG9"/>
<organism evidence="1 2">
    <name type="scientific">Batillaria attramentaria</name>
    <dbReference type="NCBI Taxonomy" id="370345"/>
    <lineage>
        <taxon>Eukaryota</taxon>
        <taxon>Metazoa</taxon>
        <taxon>Spiralia</taxon>
        <taxon>Lophotrochozoa</taxon>
        <taxon>Mollusca</taxon>
        <taxon>Gastropoda</taxon>
        <taxon>Caenogastropoda</taxon>
        <taxon>Sorbeoconcha</taxon>
        <taxon>Cerithioidea</taxon>
        <taxon>Batillariidae</taxon>
        <taxon>Batillaria</taxon>
    </lineage>
</organism>
<dbReference type="EMBL" id="JACVVK020000055">
    <property type="protein sequence ID" value="KAK7497868.1"/>
    <property type="molecule type" value="Genomic_DNA"/>
</dbReference>
<evidence type="ECO:0000313" key="2">
    <source>
        <dbReference type="Proteomes" id="UP001519460"/>
    </source>
</evidence>
<keyword evidence="2" id="KW-1185">Reference proteome</keyword>
<protein>
    <submittedName>
        <fullName evidence="1">Uncharacterized protein</fullName>
    </submittedName>
</protein>
<gene>
    <name evidence="1" type="ORF">BaRGS_00011002</name>
</gene>
<proteinExistence type="predicted"/>
<sequence>MLSRANESIHHIDVKALDGFKKCWRSLPREMFEFICSNSINGKKVEFLPTEYLDGRLCQTEKWFNYRREKLQAAGVVNISEPKPELLK</sequence>
<accession>A0ABD0LFG9</accession>
<comment type="caution">
    <text evidence="1">The sequence shown here is derived from an EMBL/GenBank/DDBJ whole genome shotgun (WGS) entry which is preliminary data.</text>
</comment>
<dbReference type="Proteomes" id="UP001519460">
    <property type="component" value="Unassembled WGS sequence"/>
</dbReference>
<evidence type="ECO:0000313" key="1">
    <source>
        <dbReference type="EMBL" id="KAK7497868.1"/>
    </source>
</evidence>
<name>A0ABD0LFG9_9CAEN</name>